<dbReference type="InterPro" id="IPR005829">
    <property type="entry name" value="Sugar_transporter_CS"/>
</dbReference>
<feature type="transmembrane region" description="Helical" evidence="9">
    <location>
        <begin position="139"/>
        <end position="160"/>
    </location>
</feature>
<feature type="transmembrane region" description="Helical" evidence="9">
    <location>
        <begin position="107"/>
        <end position="127"/>
    </location>
</feature>
<comment type="similarity">
    <text evidence="2 7">Belongs to the major facilitator superfamily. Sugar transporter (TC 2.A.1.1) family.</text>
</comment>
<keyword evidence="12" id="KW-1185">Reference proteome</keyword>
<dbReference type="InterPro" id="IPR020846">
    <property type="entry name" value="MFS_dom"/>
</dbReference>
<dbReference type="Pfam" id="PF00083">
    <property type="entry name" value="Sugar_tr"/>
    <property type="match status" value="1"/>
</dbReference>
<dbReference type="FunCoup" id="A0A163KTC7">
    <property type="interactions" value="409"/>
</dbReference>
<dbReference type="Gene3D" id="1.20.1250.20">
    <property type="entry name" value="MFS general substrate transporter like domains"/>
    <property type="match status" value="1"/>
</dbReference>
<dbReference type="Proteomes" id="UP000078561">
    <property type="component" value="Unassembled WGS sequence"/>
</dbReference>
<evidence type="ECO:0000313" key="12">
    <source>
        <dbReference type="Proteomes" id="UP000078561"/>
    </source>
</evidence>
<protein>
    <recommendedName>
        <fullName evidence="10">Major facilitator superfamily (MFS) profile domain-containing protein</fullName>
    </recommendedName>
</protein>
<evidence type="ECO:0000256" key="4">
    <source>
        <dbReference type="ARBA" id="ARBA00022692"/>
    </source>
</evidence>
<dbReference type="InterPro" id="IPR003663">
    <property type="entry name" value="Sugar/inositol_transpt"/>
</dbReference>
<gene>
    <name evidence="11" type="primary">ABSGL_03768.1 scaffold 4673</name>
</gene>
<keyword evidence="6 9" id="KW-0472">Membrane</keyword>
<dbReference type="PROSITE" id="PS50850">
    <property type="entry name" value="MFS"/>
    <property type="match status" value="1"/>
</dbReference>
<sequence length="542" mass="60133">MAIVASMPYFIKEIGNTTQLRGYSGSMLLGAFAGSIAGGKLADQIGRKALMTSSSVLFLVGSVFQTGGDNSAIMYCGRVLTGFCVGIYSMLVPLYQSEIAPKQLRGRLITCYQYAITLGIFCASWISYGTKPIDNGSSWRIPMGVQVIPCLILLILIYFIPESPRYLMYRNHDSDALIVLSKLHGDGSSNHPDVYMEYVAMKQTITYEKTFKNYASYSRLFSGPPEDNRRRLLLGILTQIFQQLTGINPILLFAPQALHASGLNVRDTSLFADCIGTSINMVATIPAIFFIDKFGRRSTMLVGASLLCICLIIMSVLSIVAHFLYGGDYSSLDDRQDNFVFEGQTKREAIAFVCMEYIYVAVFAYTWGNLGWVYPSELYNQGVRAKALSITNGFGWLLNFAVFEFYTPMLSNTHGRSFIVFACCCATIVVVVYFYFPETKGKSLEEIDLIFGCDIGYYSVDAHHPQTAAATLVHMEKIQRKNASKYPFQIGNCGPLYIRREDESNPPPDTDDSTLHPTSVIIQHPSNLSNTSFSVSSSTSRL</sequence>
<feature type="transmembrane region" description="Helical" evidence="9">
    <location>
        <begin position="303"/>
        <end position="325"/>
    </location>
</feature>
<dbReference type="InterPro" id="IPR036259">
    <property type="entry name" value="MFS_trans_sf"/>
</dbReference>
<dbReference type="InterPro" id="IPR050360">
    <property type="entry name" value="MFS_Sugar_Transporters"/>
</dbReference>
<dbReference type="GO" id="GO:0005351">
    <property type="term" value="F:carbohydrate:proton symporter activity"/>
    <property type="evidence" value="ECO:0007669"/>
    <property type="project" value="TreeGrafter"/>
</dbReference>
<feature type="transmembrane region" description="Helical" evidence="9">
    <location>
        <begin position="270"/>
        <end position="291"/>
    </location>
</feature>
<evidence type="ECO:0000256" key="3">
    <source>
        <dbReference type="ARBA" id="ARBA00022448"/>
    </source>
</evidence>
<keyword evidence="4 9" id="KW-0812">Transmembrane</keyword>
<feature type="transmembrane region" description="Helical" evidence="9">
    <location>
        <begin position="232"/>
        <end position="258"/>
    </location>
</feature>
<dbReference type="OMA" id="LHIGWRL"/>
<dbReference type="FunFam" id="1.20.1250.20:FF:000134">
    <property type="entry name" value="MFS sugar transporter protein"/>
    <property type="match status" value="1"/>
</dbReference>
<feature type="domain" description="Major facilitator superfamily (MFS) profile" evidence="10">
    <location>
        <begin position="1"/>
        <end position="440"/>
    </location>
</feature>
<evidence type="ECO:0000256" key="8">
    <source>
        <dbReference type="SAM" id="MobiDB-lite"/>
    </source>
</evidence>
<dbReference type="OrthoDB" id="4142200at2759"/>
<evidence type="ECO:0000256" key="5">
    <source>
        <dbReference type="ARBA" id="ARBA00022989"/>
    </source>
</evidence>
<organism evidence="11">
    <name type="scientific">Absidia glauca</name>
    <name type="common">Pin mould</name>
    <dbReference type="NCBI Taxonomy" id="4829"/>
    <lineage>
        <taxon>Eukaryota</taxon>
        <taxon>Fungi</taxon>
        <taxon>Fungi incertae sedis</taxon>
        <taxon>Mucoromycota</taxon>
        <taxon>Mucoromycotina</taxon>
        <taxon>Mucoromycetes</taxon>
        <taxon>Mucorales</taxon>
        <taxon>Cunninghamellaceae</taxon>
        <taxon>Absidia</taxon>
    </lineage>
</organism>
<evidence type="ECO:0000256" key="7">
    <source>
        <dbReference type="RuleBase" id="RU003346"/>
    </source>
</evidence>
<evidence type="ECO:0000256" key="6">
    <source>
        <dbReference type="ARBA" id="ARBA00023136"/>
    </source>
</evidence>
<evidence type="ECO:0000256" key="2">
    <source>
        <dbReference type="ARBA" id="ARBA00010992"/>
    </source>
</evidence>
<dbReference type="NCBIfam" id="TIGR00879">
    <property type="entry name" value="SP"/>
    <property type="match status" value="1"/>
</dbReference>
<dbReference type="InterPro" id="IPR005828">
    <property type="entry name" value="MFS_sugar_transport-like"/>
</dbReference>
<evidence type="ECO:0000256" key="1">
    <source>
        <dbReference type="ARBA" id="ARBA00004141"/>
    </source>
</evidence>
<feature type="transmembrane region" description="Helical" evidence="9">
    <location>
        <begin position="387"/>
        <end position="406"/>
    </location>
</feature>
<accession>A0A163KTC7</accession>
<feature type="transmembrane region" description="Helical" evidence="9">
    <location>
        <begin position="20"/>
        <end position="37"/>
    </location>
</feature>
<dbReference type="STRING" id="4829.A0A163KTC7"/>
<dbReference type="PANTHER" id="PTHR48022:SF2">
    <property type="entry name" value="PLASTIDIC GLUCOSE TRANSPORTER 4"/>
    <property type="match status" value="1"/>
</dbReference>
<keyword evidence="3 7" id="KW-0813">Transport</keyword>
<reference evidence="11" key="1">
    <citation type="submission" date="2016-04" db="EMBL/GenBank/DDBJ databases">
        <authorList>
            <person name="Evans L.H."/>
            <person name="Alamgir A."/>
            <person name="Owens N."/>
            <person name="Weber N.D."/>
            <person name="Virtaneva K."/>
            <person name="Barbian K."/>
            <person name="Babar A."/>
            <person name="Rosenke K."/>
        </authorList>
    </citation>
    <scope>NUCLEOTIDE SEQUENCE [LARGE SCALE GENOMIC DNA]</scope>
    <source>
        <strain evidence="11">CBS 101.48</strain>
    </source>
</reference>
<feature type="transmembrane region" description="Helical" evidence="9">
    <location>
        <begin position="72"/>
        <end position="95"/>
    </location>
</feature>
<dbReference type="InParanoid" id="A0A163KTC7"/>
<evidence type="ECO:0000313" key="11">
    <source>
        <dbReference type="EMBL" id="SAL98239.1"/>
    </source>
</evidence>
<dbReference type="PANTHER" id="PTHR48022">
    <property type="entry name" value="PLASTIDIC GLUCOSE TRANSPORTER 4"/>
    <property type="match status" value="1"/>
</dbReference>
<dbReference type="SUPFAM" id="SSF103473">
    <property type="entry name" value="MFS general substrate transporter"/>
    <property type="match status" value="1"/>
</dbReference>
<dbReference type="GO" id="GO:0016020">
    <property type="term" value="C:membrane"/>
    <property type="evidence" value="ECO:0007669"/>
    <property type="project" value="UniProtKB-SubCell"/>
</dbReference>
<dbReference type="PROSITE" id="PS00216">
    <property type="entry name" value="SUGAR_TRANSPORT_1"/>
    <property type="match status" value="2"/>
</dbReference>
<dbReference type="AlphaFoldDB" id="A0A163KTC7"/>
<evidence type="ECO:0000256" key="9">
    <source>
        <dbReference type="SAM" id="Phobius"/>
    </source>
</evidence>
<dbReference type="EMBL" id="LT552062">
    <property type="protein sequence ID" value="SAL98239.1"/>
    <property type="molecule type" value="Genomic_DNA"/>
</dbReference>
<comment type="subcellular location">
    <subcellularLocation>
        <location evidence="1">Membrane</location>
        <topology evidence="1">Multi-pass membrane protein</topology>
    </subcellularLocation>
</comment>
<evidence type="ECO:0000259" key="10">
    <source>
        <dbReference type="PROSITE" id="PS50850"/>
    </source>
</evidence>
<feature type="region of interest" description="Disordered" evidence="8">
    <location>
        <begin position="499"/>
        <end position="521"/>
    </location>
</feature>
<dbReference type="PRINTS" id="PR00171">
    <property type="entry name" value="SUGRTRNSPORT"/>
</dbReference>
<proteinExistence type="inferred from homology"/>
<name>A0A163KTC7_ABSGL</name>
<feature type="transmembrane region" description="Helical" evidence="9">
    <location>
        <begin position="49"/>
        <end position="66"/>
    </location>
</feature>
<feature type="transmembrane region" description="Helical" evidence="9">
    <location>
        <begin position="349"/>
        <end position="375"/>
    </location>
</feature>
<keyword evidence="5 9" id="KW-1133">Transmembrane helix</keyword>
<dbReference type="PROSITE" id="PS00217">
    <property type="entry name" value="SUGAR_TRANSPORT_2"/>
    <property type="match status" value="1"/>
</dbReference>
<feature type="transmembrane region" description="Helical" evidence="9">
    <location>
        <begin position="418"/>
        <end position="436"/>
    </location>
</feature>